<dbReference type="Pfam" id="PF12221">
    <property type="entry name" value="HflK_N"/>
    <property type="match status" value="1"/>
</dbReference>
<keyword evidence="9" id="KW-0378">Hydrolase</keyword>
<keyword evidence="3 6" id="KW-0812">Transmembrane</keyword>
<feature type="domain" description="Band 7" evidence="8">
    <location>
        <begin position="81"/>
        <end position="257"/>
    </location>
</feature>
<proteinExistence type="inferred from homology"/>
<dbReference type="Pfam" id="PF01145">
    <property type="entry name" value="Band_7"/>
    <property type="match status" value="1"/>
</dbReference>
<evidence type="ECO:0000313" key="9">
    <source>
        <dbReference type="EMBL" id="SHF24554.1"/>
    </source>
</evidence>
<dbReference type="RefSeq" id="WP_073052476.1">
    <property type="nucleotide sequence ID" value="NZ_FQUP01000001.1"/>
</dbReference>
<dbReference type="InterPro" id="IPR010201">
    <property type="entry name" value="HflK"/>
</dbReference>
<gene>
    <name evidence="9" type="ORF">SAMN02745157_1996</name>
</gene>
<dbReference type="PANTHER" id="PTHR43327">
    <property type="entry name" value="STOMATIN-LIKE PROTEIN 2, MITOCHONDRIAL"/>
    <property type="match status" value="1"/>
</dbReference>
<comment type="subcellular location">
    <subcellularLocation>
        <location evidence="1">Membrane</location>
        <topology evidence="1">Single-pass membrane protein</topology>
    </subcellularLocation>
</comment>
<dbReference type="OrthoDB" id="9779595at2"/>
<keyword evidence="4 6" id="KW-1133">Transmembrane helix</keyword>
<dbReference type="AlphaFoldDB" id="A0A1M5A2U9"/>
<keyword evidence="9" id="KW-0645">Protease</keyword>
<sequence length="377" mass="41317">MPWSNQTGGGWKGSNNGGPWGQGPRSSGPNPPDLEELLRRSQDKLRRVLPGRGGSGSGGGFNPVLVLIAAALVVAFIGYNFFTFRVEADEQGVVLRFGQYERDAKPGLNLRWPYPIETVYTPQVTRVNRVTIGSSQDGTTAGRNIPQESLMLTGDENIVDIDFTVFWVINNARDYLFNIQNPEGTVRAIAESAMREVIGRSDIQRVLTEQRLSVQDSVQELMQKKLDQYKAGITVTQVQLLNVAPPPEVIDAFRDVQAAAQDQERLRNEAQTYANRVIPGARGQASQTVEAANAYRDQTIAVAQGQAARFVKVYESYKLAPEVTRERMYLDTMAEILGKTDKVIIDQKTGGVVPYLPLPALSGAPTQPSTANQGAQP</sequence>
<dbReference type="GO" id="GO:0006508">
    <property type="term" value="P:proteolysis"/>
    <property type="evidence" value="ECO:0007669"/>
    <property type="project" value="UniProtKB-KW"/>
</dbReference>
<evidence type="ECO:0000256" key="3">
    <source>
        <dbReference type="ARBA" id="ARBA00022692"/>
    </source>
</evidence>
<evidence type="ECO:0000256" key="4">
    <source>
        <dbReference type="ARBA" id="ARBA00022989"/>
    </source>
</evidence>
<comment type="similarity">
    <text evidence="2 6">Belongs to the band 7/mec-2 family. HflK subfamily.</text>
</comment>
<dbReference type="SMART" id="SM00244">
    <property type="entry name" value="PHB"/>
    <property type="match status" value="1"/>
</dbReference>
<comment type="function">
    <text evidence="6">HflC and HflK could encode or regulate a protease.</text>
</comment>
<feature type="transmembrane region" description="Helical" evidence="6">
    <location>
        <begin position="64"/>
        <end position="82"/>
    </location>
</feature>
<dbReference type="Proteomes" id="UP000184485">
    <property type="component" value="Unassembled WGS sequence"/>
</dbReference>
<dbReference type="InterPro" id="IPR050710">
    <property type="entry name" value="Band7/mec-2_domain"/>
</dbReference>
<dbReference type="InterPro" id="IPR001107">
    <property type="entry name" value="Band_7"/>
</dbReference>
<evidence type="ECO:0000259" key="8">
    <source>
        <dbReference type="SMART" id="SM00244"/>
    </source>
</evidence>
<dbReference type="GO" id="GO:0016020">
    <property type="term" value="C:membrane"/>
    <property type="evidence" value="ECO:0007669"/>
    <property type="project" value="UniProtKB-SubCell"/>
</dbReference>
<keyword evidence="10" id="KW-1185">Reference proteome</keyword>
<dbReference type="InterPro" id="IPR020980">
    <property type="entry name" value="Membrane_HflK_N"/>
</dbReference>
<dbReference type="SUPFAM" id="SSF117892">
    <property type="entry name" value="Band 7/SPFH domain"/>
    <property type="match status" value="1"/>
</dbReference>
<dbReference type="CDD" id="cd03404">
    <property type="entry name" value="SPFH_HflK"/>
    <property type="match status" value="1"/>
</dbReference>
<keyword evidence="5 6" id="KW-0472">Membrane</keyword>
<name>A0A1M5A2U9_9HYPH</name>
<evidence type="ECO:0000256" key="2">
    <source>
        <dbReference type="ARBA" id="ARBA00006971"/>
    </source>
</evidence>
<dbReference type="EMBL" id="FQUP01000001">
    <property type="protein sequence ID" value="SHF24554.1"/>
    <property type="molecule type" value="Genomic_DNA"/>
</dbReference>
<dbReference type="InterPro" id="IPR036013">
    <property type="entry name" value="Band_7/SPFH_dom_sf"/>
</dbReference>
<evidence type="ECO:0000256" key="1">
    <source>
        <dbReference type="ARBA" id="ARBA00004167"/>
    </source>
</evidence>
<evidence type="ECO:0000256" key="7">
    <source>
        <dbReference type="SAM" id="MobiDB-lite"/>
    </source>
</evidence>
<dbReference type="Gene3D" id="3.30.479.30">
    <property type="entry name" value="Band 7 domain"/>
    <property type="match status" value="1"/>
</dbReference>
<feature type="region of interest" description="Disordered" evidence="7">
    <location>
        <begin position="1"/>
        <end position="34"/>
    </location>
</feature>
<evidence type="ECO:0000256" key="6">
    <source>
        <dbReference type="RuleBase" id="RU364113"/>
    </source>
</evidence>
<organism evidence="9 10">
    <name type="scientific">Kaistia soli DSM 19436</name>
    <dbReference type="NCBI Taxonomy" id="1122133"/>
    <lineage>
        <taxon>Bacteria</taxon>
        <taxon>Pseudomonadati</taxon>
        <taxon>Pseudomonadota</taxon>
        <taxon>Alphaproteobacteria</taxon>
        <taxon>Hyphomicrobiales</taxon>
        <taxon>Kaistiaceae</taxon>
        <taxon>Kaistia</taxon>
    </lineage>
</organism>
<evidence type="ECO:0000256" key="5">
    <source>
        <dbReference type="ARBA" id="ARBA00023136"/>
    </source>
</evidence>
<reference evidence="9 10" key="1">
    <citation type="submission" date="2016-11" db="EMBL/GenBank/DDBJ databases">
        <authorList>
            <person name="Jaros S."/>
            <person name="Januszkiewicz K."/>
            <person name="Wedrychowicz H."/>
        </authorList>
    </citation>
    <scope>NUCLEOTIDE SEQUENCE [LARGE SCALE GENOMIC DNA]</scope>
    <source>
        <strain evidence="9 10">DSM 19436</strain>
    </source>
</reference>
<dbReference type="STRING" id="1122133.SAMN02745157_1996"/>
<evidence type="ECO:0000313" key="10">
    <source>
        <dbReference type="Proteomes" id="UP000184485"/>
    </source>
</evidence>
<protein>
    <recommendedName>
        <fullName evidence="6">Protein HflK</fullName>
    </recommendedName>
</protein>
<dbReference type="GO" id="GO:0008233">
    <property type="term" value="F:peptidase activity"/>
    <property type="evidence" value="ECO:0007669"/>
    <property type="project" value="UniProtKB-KW"/>
</dbReference>
<dbReference type="NCBIfam" id="TIGR01933">
    <property type="entry name" value="hflK"/>
    <property type="match status" value="1"/>
</dbReference>
<comment type="subunit">
    <text evidence="6">HflC and HflK may interact to form a multimeric complex.</text>
</comment>
<dbReference type="PANTHER" id="PTHR43327:SF2">
    <property type="entry name" value="MODULATOR OF FTSH PROTEASE HFLK"/>
    <property type="match status" value="1"/>
</dbReference>
<feature type="compositionally biased region" description="Gly residues" evidence="7">
    <location>
        <begin position="7"/>
        <end position="21"/>
    </location>
</feature>
<accession>A0A1M5A2U9</accession>